<feature type="domain" description="ABC3 transporter permease C-terminal" evidence="8">
    <location>
        <begin position="286"/>
        <end position="399"/>
    </location>
</feature>
<feature type="transmembrane region" description="Helical" evidence="7">
    <location>
        <begin position="279"/>
        <end position="307"/>
    </location>
</feature>
<comment type="similarity">
    <text evidence="6">Belongs to the ABC-4 integral membrane protein family.</text>
</comment>
<feature type="transmembrane region" description="Helical" evidence="7">
    <location>
        <begin position="367"/>
        <end position="389"/>
    </location>
</feature>
<feature type="transmembrane region" description="Helical" evidence="7">
    <location>
        <begin position="21"/>
        <end position="41"/>
    </location>
</feature>
<dbReference type="InterPro" id="IPR050250">
    <property type="entry name" value="Macrolide_Exporter_MacB"/>
</dbReference>
<keyword evidence="2" id="KW-1003">Cell membrane</keyword>
<evidence type="ECO:0000256" key="4">
    <source>
        <dbReference type="ARBA" id="ARBA00022989"/>
    </source>
</evidence>
<dbReference type="EMBL" id="CP146284">
    <property type="protein sequence ID" value="WWV65559.1"/>
    <property type="molecule type" value="Genomic_DNA"/>
</dbReference>
<evidence type="ECO:0000259" key="9">
    <source>
        <dbReference type="Pfam" id="PF12704"/>
    </source>
</evidence>
<proteinExistence type="inferred from homology"/>
<keyword evidence="4 7" id="KW-1133">Transmembrane helix</keyword>
<dbReference type="PANTHER" id="PTHR30572">
    <property type="entry name" value="MEMBRANE COMPONENT OF TRANSPORTER-RELATED"/>
    <property type="match status" value="1"/>
</dbReference>
<dbReference type="Pfam" id="PF12704">
    <property type="entry name" value="MacB_PCD"/>
    <property type="match status" value="1"/>
</dbReference>
<dbReference type="PANTHER" id="PTHR30572:SF4">
    <property type="entry name" value="ABC TRANSPORTER PERMEASE YTRF"/>
    <property type="match status" value="1"/>
</dbReference>
<evidence type="ECO:0000256" key="5">
    <source>
        <dbReference type="ARBA" id="ARBA00023136"/>
    </source>
</evidence>
<keyword evidence="5 7" id="KW-0472">Membrane</keyword>
<comment type="subcellular location">
    <subcellularLocation>
        <location evidence="1">Cell membrane</location>
        <topology evidence="1">Multi-pass membrane protein</topology>
    </subcellularLocation>
</comment>
<gene>
    <name evidence="10" type="ORF">NEE14_011190</name>
</gene>
<sequence length="406" mass="44242">MNLTNLFKIALRALANNKMRGFLTMLGIIIGVASVITMLAIGQGSKKSIQAEISEMGSNMIMIQPGGDIRGGVRQEASSMETLKLQDYQNIVDETRYVAAVSPSVNSSGQVIYGANNAPTTIYGISPDYMEIRRYKVEDGEMFTEQDIAVAAKVCVVGKTVVDNLFPGGENPVGKVIRFQKLPFKIVGVLESKGYNSMGMDQDDLILAPYTTIQKKVLAITHLQGITCSALKEEYTEQAIDEISEILRRNHKLKADEEDDFTIRSQQELSSMLTSTTDMMTVLLAAVAGISLLVGGIGIMNIMYVSVTERTREIGLRMSIGAKGIDILSQFLIESILISVTGGLIGVIFGVGSAIVVNQVAHFPIYIQPWSVLLSFLVCTATGIFFGWYPAKKAAQLDPIEAIRYE</sequence>
<evidence type="ECO:0000313" key="11">
    <source>
        <dbReference type="Proteomes" id="UP001320603"/>
    </source>
</evidence>
<name>A0ABZ2IN15_9BACT</name>
<dbReference type="InterPro" id="IPR025857">
    <property type="entry name" value="MacB_PCD"/>
</dbReference>
<reference evidence="10 11" key="1">
    <citation type="submission" date="2024-02" db="EMBL/GenBank/DDBJ databases">
        <title>Whole genome sequencing of Parabacteroides sp. AD58.</title>
        <authorList>
            <person name="Chaplin A.V."/>
            <person name="Pikina A.P."/>
            <person name="Sokolova S.R."/>
            <person name="Korostin D.O."/>
            <person name="Efimov B.A."/>
        </authorList>
    </citation>
    <scope>NUCLEOTIDE SEQUENCE [LARGE SCALE GENOMIC DNA]</scope>
    <source>
        <strain evidence="10 11">AD58</strain>
    </source>
</reference>
<evidence type="ECO:0000256" key="6">
    <source>
        <dbReference type="ARBA" id="ARBA00038076"/>
    </source>
</evidence>
<dbReference type="Proteomes" id="UP001320603">
    <property type="component" value="Chromosome"/>
</dbReference>
<dbReference type="RefSeq" id="WP_251967819.1">
    <property type="nucleotide sequence ID" value="NZ_CP146284.1"/>
</dbReference>
<evidence type="ECO:0000256" key="1">
    <source>
        <dbReference type="ARBA" id="ARBA00004651"/>
    </source>
</evidence>
<evidence type="ECO:0000259" key="8">
    <source>
        <dbReference type="Pfam" id="PF02687"/>
    </source>
</evidence>
<evidence type="ECO:0000256" key="7">
    <source>
        <dbReference type="SAM" id="Phobius"/>
    </source>
</evidence>
<keyword evidence="11" id="KW-1185">Reference proteome</keyword>
<organism evidence="10 11">
    <name type="scientific">Parabacteroides absconsus</name>
    <dbReference type="NCBI Taxonomy" id="2951805"/>
    <lineage>
        <taxon>Bacteria</taxon>
        <taxon>Pseudomonadati</taxon>
        <taxon>Bacteroidota</taxon>
        <taxon>Bacteroidia</taxon>
        <taxon>Bacteroidales</taxon>
        <taxon>Tannerellaceae</taxon>
        <taxon>Parabacteroides</taxon>
    </lineage>
</organism>
<dbReference type="InterPro" id="IPR003838">
    <property type="entry name" value="ABC3_permease_C"/>
</dbReference>
<feature type="transmembrane region" description="Helical" evidence="7">
    <location>
        <begin position="328"/>
        <end position="355"/>
    </location>
</feature>
<feature type="domain" description="MacB-like periplasmic core" evidence="9">
    <location>
        <begin position="22"/>
        <end position="245"/>
    </location>
</feature>
<evidence type="ECO:0000256" key="3">
    <source>
        <dbReference type="ARBA" id="ARBA00022692"/>
    </source>
</evidence>
<accession>A0ABZ2IN15</accession>
<protein>
    <submittedName>
        <fullName evidence="10">ABC transporter permease</fullName>
    </submittedName>
</protein>
<dbReference type="Pfam" id="PF02687">
    <property type="entry name" value="FtsX"/>
    <property type="match status" value="1"/>
</dbReference>
<keyword evidence="3 7" id="KW-0812">Transmembrane</keyword>
<evidence type="ECO:0000313" key="10">
    <source>
        <dbReference type="EMBL" id="WWV65559.1"/>
    </source>
</evidence>
<evidence type="ECO:0000256" key="2">
    <source>
        <dbReference type="ARBA" id="ARBA00022475"/>
    </source>
</evidence>